<dbReference type="GO" id="GO:0006357">
    <property type="term" value="P:regulation of transcription by RNA polymerase II"/>
    <property type="evidence" value="ECO:0007669"/>
    <property type="project" value="InterPro"/>
</dbReference>
<dbReference type="GO" id="GO:0005737">
    <property type="term" value="C:cytoplasm"/>
    <property type="evidence" value="ECO:0007669"/>
    <property type="project" value="TreeGrafter"/>
</dbReference>
<sequence length="246" mass="27261">MILAFFEGRLVVSLVQETFDVIQLSFDRHSLSDPDSDSEPNQRLIEKNQESCCLTMKRHDTCASMSSKQHLADSKQKHVLISRNCIALVLQKIHTDAGKQEDGHSIFADFLQQNSMCFWNACLTRSVASLEYRGCLVPCTLLISGTEFALEVVRSAWARRVLRPPKGYAVGRLGDIGVLEMVPVAQTQFAPLSEALCKVVADLNGESIQASTSTIKVKLEENFPEMQVPCEEILYKTLGGIALLAN</sequence>
<accession>A0A8X6PA83</accession>
<dbReference type="InterPro" id="IPR019391">
    <property type="entry name" value="Storkhead-box_WHD"/>
</dbReference>
<feature type="domain" description="Winged helix Storkhead-box1" evidence="1">
    <location>
        <begin position="181"/>
        <end position="239"/>
    </location>
</feature>
<dbReference type="EMBL" id="BMAW01018629">
    <property type="protein sequence ID" value="GFT59335.1"/>
    <property type="molecule type" value="Genomic_DNA"/>
</dbReference>
<evidence type="ECO:0000313" key="3">
    <source>
        <dbReference type="Proteomes" id="UP000887013"/>
    </source>
</evidence>
<name>A0A8X6PA83_NEPPI</name>
<dbReference type="AlphaFoldDB" id="A0A8X6PA83"/>
<proteinExistence type="predicted"/>
<keyword evidence="3" id="KW-1185">Reference proteome</keyword>
<dbReference type="InterPro" id="IPR040126">
    <property type="entry name" value="STOX1/2"/>
</dbReference>
<protein>
    <submittedName>
        <fullName evidence="2">Storkhead-box protein 1</fullName>
    </submittedName>
</protein>
<reference evidence="2" key="1">
    <citation type="submission" date="2020-08" db="EMBL/GenBank/DDBJ databases">
        <title>Multicomponent nature underlies the extraordinary mechanical properties of spider dragline silk.</title>
        <authorList>
            <person name="Kono N."/>
            <person name="Nakamura H."/>
            <person name="Mori M."/>
            <person name="Yoshida Y."/>
            <person name="Ohtoshi R."/>
            <person name="Malay A.D."/>
            <person name="Moran D.A.P."/>
            <person name="Tomita M."/>
            <person name="Numata K."/>
            <person name="Arakawa K."/>
        </authorList>
    </citation>
    <scope>NUCLEOTIDE SEQUENCE</scope>
</reference>
<comment type="caution">
    <text evidence="2">The sequence shown here is derived from an EMBL/GenBank/DDBJ whole genome shotgun (WGS) entry which is preliminary data.</text>
</comment>
<dbReference type="GO" id="GO:0005634">
    <property type="term" value="C:nucleus"/>
    <property type="evidence" value="ECO:0007669"/>
    <property type="project" value="TreeGrafter"/>
</dbReference>
<organism evidence="2 3">
    <name type="scientific">Nephila pilipes</name>
    <name type="common">Giant wood spider</name>
    <name type="synonym">Nephila maculata</name>
    <dbReference type="NCBI Taxonomy" id="299642"/>
    <lineage>
        <taxon>Eukaryota</taxon>
        <taxon>Metazoa</taxon>
        <taxon>Ecdysozoa</taxon>
        <taxon>Arthropoda</taxon>
        <taxon>Chelicerata</taxon>
        <taxon>Arachnida</taxon>
        <taxon>Araneae</taxon>
        <taxon>Araneomorphae</taxon>
        <taxon>Entelegynae</taxon>
        <taxon>Araneoidea</taxon>
        <taxon>Nephilidae</taxon>
        <taxon>Nephila</taxon>
    </lineage>
</organism>
<dbReference type="GO" id="GO:0000977">
    <property type="term" value="F:RNA polymerase II transcription regulatory region sequence-specific DNA binding"/>
    <property type="evidence" value="ECO:0007669"/>
    <property type="project" value="TreeGrafter"/>
</dbReference>
<dbReference type="PANTHER" id="PTHR22437:SF0">
    <property type="entry name" value="FI21431P1"/>
    <property type="match status" value="1"/>
</dbReference>
<dbReference type="OrthoDB" id="10020110at2759"/>
<dbReference type="Pfam" id="PF10264">
    <property type="entry name" value="WHD_Storkhead"/>
    <property type="match status" value="1"/>
</dbReference>
<evidence type="ECO:0000313" key="2">
    <source>
        <dbReference type="EMBL" id="GFT59335.1"/>
    </source>
</evidence>
<gene>
    <name evidence="2" type="primary">STOX1</name>
    <name evidence="2" type="ORF">NPIL_630761</name>
</gene>
<evidence type="ECO:0000259" key="1">
    <source>
        <dbReference type="Pfam" id="PF10264"/>
    </source>
</evidence>
<dbReference type="PANTHER" id="PTHR22437">
    <property type="entry name" value="WINGED HELIX DOMAIN-CONTAINING PROTEIN"/>
    <property type="match status" value="1"/>
</dbReference>
<dbReference type="Proteomes" id="UP000887013">
    <property type="component" value="Unassembled WGS sequence"/>
</dbReference>